<feature type="transmembrane region" description="Helical" evidence="1">
    <location>
        <begin position="165"/>
        <end position="193"/>
    </location>
</feature>
<feature type="transmembrane region" description="Helical" evidence="1">
    <location>
        <begin position="12"/>
        <end position="32"/>
    </location>
</feature>
<name>A0A5N6V3J3_ASPTM</name>
<protein>
    <submittedName>
        <fullName evidence="2">Uncharacterized protein</fullName>
    </submittedName>
</protein>
<keyword evidence="1" id="KW-0472">Membrane</keyword>
<dbReference type="AlphaFoldDB" id="A0A5N6V3J3"/>
<keyword evidence="3" id="KW-1185">Reference proteome</keyword>
<sequence length="681" mass="76131">MVSRSLSHRVSSVIWTAVAAVAILGSLVPATVRYTNNTAHVHRVLETFCRRGQLFVETFPPLSYFLVAADQLWPLEWTVLGAHAFFVWILLFSSNPIRDGGSLDTLAAVILPAGLYFRRNASYPDLWDEEGISALTGSRALGDILALCIVLWARARTGPLRIFNIAGVFDFLIVLCVCLGLSISAGIYCLAVLGIHRFSWLWSSLANPQRQPVAIACALVGELIKQGVVVAAALTGIFALTFPWRETSLGGNYNLHYLPASFRRELRPVIGAYSPGVAEVGGRFFPAYSLVPGAPLSLYIPGAGFLWTDELTWDMNSHKFEWKEETQNSWLQSSTINAIEEHIGHVSNNESRIIFSDEFNTIGPWFFEQVLAGDYDPDDPVVAARIWPGQLVYLRQFQTGEFVTVSMDGLTLSDMYDNNLDSDVLNSENHILRGHSADAQASTPSKWQIVYDTHQDNGFRLWNKAANCYLATSYRTHPNMYGRKSNDTIVEVLHLELEACCTYMPSPAASTFYAVDGVSKASEPVTWLLPSTGRLARYEGWLRAHSSHASDLIRAMRALSSFRRRHARLQDMSLELAELDVGVPYPEHWRQTFYAIIAGGVLLHFGYIIYTQRTHTPTPKRDRSGEPGHMPQIQLWYLVVYMAKTLISGDELWDCHFALGLAWIAIFDGFNLVRSKDGSHD</sequence>
<reference evidence="2 3" key="1">
    <citation type="submission" date="2019-04" db="EMBL/GenBank/DDBJ databases">
        <title>Friends and foes A comparative genomics study of 23 Aspergillus species from section Flavi.</title>
        <authorList>
            <consortium name="DOE Joint Genome Institute"/>
            <person name="Kjaerbolling I."/>
            <person name="Vesth T."/>
            <person name="Frisvad J.C."/>
            <person name="Nybo J.L."/>
            <person name="Theobald S."/>
            <person name="Kildgaard S."/>
            <person name="Isbrandt T."/>
            <person name="Kuo A."/>
            <person name="Sato A."/>
            <person name="Lyhne E.K."/>
            <person name="Kogle M.E."/>
            <person name="Wiebenga A."/>
            <person name="Kun R.S."/>
            <person name="Lubbers R.J."/>
            <person name="Makela M.R."/>
            <person name="Barry K."/>
            <person name="Chovatia M."/>
            <person name="Clum A."/>
            <person name="Daum C."/>
            <person name="Haridas S."/>
            <person name="He G."/>
            <person name="LaButti K."/>
            <person name="Lipzen A."/>
            <person name="Mondo S."/>
            <person name="Riley R."/>
            <person name="Salamov A."/>
            <person name="Simmons B.A."/>
            <person name="Magnuson J.K."/>
            <person name="Henrissat B."/>
            <person name="Mortensen U.H."/>
            <person name="Larsen T.O."/>
            <person name="Devries R.P."/>
            <person name="Grigoriev I.V."/>
            <person name="Machida M."/>
            <person name="Baker S.E."/>
            <person name="Andersen M.R."/>
        </authorList>
    </citation>
    <scope>NUCLEOTIDE SEQUENCE [LARGE SCALE GENOMIC DNA]</scope>
    <source>
        <strain evidence="2 3">CBS 117626</strain>
    </source>
</reference>
<keyword evidence="1" id="KW-0812">Transmembrane</keyword>
<organism evidence="2 3">
    <name type="scientific">Aspergillus tamarii</name>
    <dbReference type="NCBI Taxonomy" id="41984"/>
    <lineage>
        <taxon>Eukaryota</taxon>
        <taxon>Fungi</taxon>
        <taxon>Dikarya</taxon>
        <taxon>Ascomycota</taxon>
        <taxon>Pezizomycotina</taxon>
        <taxon>Eurotiomycetes</taxon>
        <taxon>Eurotiomycetidae</taxon>
        <taxon>Eurotiales</taxon>
        <taxon>Aspergillaceae</taxon>
        <taxon>Aspergillus</taxon>
        <taxon>Aspergillus subgen. Circumdati</taxon>
    </lineage>
</organism>
<keyword evidence="1" id="KW-1133">Transmembrane helix</keyword>
<proteinExistence type="predicted"/>
<feature type="transmembrane region" description="Helical" evidence="1">
    <location>
        <begin position="72"/>
        <end position="91"/>
    </location>
</feature>
<dbReference type="Proteomes" id="UP000326950">
    <property type="component" value="Unassembled WGS sequence"/>
</dbReference>
<gene>
    <name evidence="2" type="ORF">BDV40DRAFT_309173</name>
</gene>
<evidence type="ECO:0000256" key="1">
    <source>
        <dbReference type="SAM" id="Phobius"/>
    </source>
</evidence>
<feature type="transmembrane region" description="Helical" evidence="1">
    <location>
        <begin position="592"/>
        <end position="610"/>
    </location>
</feature>
<dbReference type="EMBL" id="ML738600">
    <property type="protein sequence ID" value="KAE8165407.1"/>
    <property type="molecule type" value="Genomic_DNA"/>
</dbReference>
<evidence type="ECO:0000313" key="2">
    <source>
        <dbReference type="EMBL" id="KAE8165407.1"/>
    </source>
</evidence>
<dbReference type="OrthoDB" id="4525776at2759"/>
<evidence type="ECO:0000313" key="3">
    <source>
        <dbReference type="Proteomes" id="UP000326950"/>
    </source>
</evidence>
<accession>A0A5N6V3J3</accession>